<dbReference type="Proteomes" id="UP000192342">
    <property type="component" value="Unassembled WGS sequence"/>
</dbReference>
<comment type="caution">
    <text evidence="1">The sequence shown here is derived from an EMBL/GenBank/DDBJ whole genome shotgun (WGS) entry which is preliminary data.</text>
</comment>
<keyword evidence="2" id="KW-1185">Reference proteome</keyword>
<sequence>MATDNYLNEHLQYLRHLKRTPATAPLLRGMAMVLSDNVDHGQLRTLAHVAGGQIGAALPLSSCTTIEDFEAAINAQLLSMDWGWVRLEVAKDHVSIVVGDNPLTTLLGASSSDWAPAILEGLFAEWLRDMGATQELDVRQVLADELPDNLMKFRLAHVNSFSEQL</sequence>
<dbReference type="RefSeq" id="WP_146680188.1">
    <property type="nucleotide sequence ID" value="NZ_AQQV01000001.1"/>
</dbReference>
<evidence type="ECO:0000313" key="2">
    <source>
        <dbReference type="Proteomes" id="UP000192342"/>
    </source>
</evidence>
<dbReference type="STRING" id="1317117.ATO7_07090"/>
<dbReference type="OrthoDB" id="6078279at2"/>
<dbReference type="AlphaFoldDB" id="A0A1Y1SIZ4"/>
<evidence type="ECO:0008006" key="3">
    <source>
        <dbReference type="Google" id="ProtNLM"/>
    </source>
</evidence>
<reference evidence="1 2" key="1">
    <citation type="submission" date="2013-04" db="EMBL/GenBank/DDBJ databases">
        <title>Oceanococcus atlanticus 22II-S10r2 Genome Sequencing.</title>
        <authorList>
            <person name="Lai Q."/>
            <person name="Li G."/>
            <person name="Shao Z."/>
        </authorList>
    </citation>
    <scope>NUCLEOTIDE SEQUENCE [LARGE SCALE GENOMIC DNA]</scope>
    <source>
        <strain evidence="1 2">22II-S10r2</strain>
    </source>
</reference>
<accession>A0A1Y1SIZ4</accession>
<proteinExistence type="predicted"/>
<gene>
    <name evidence="1" type="ORF">ATO7_07090</name>
</gene>
<evidence type="ECO:0000313" key="1">
    <source>
        <dbReference type="EMBL" id="ORE89627.1"/>
    </source>
</evidence>
<dbReference type="Pfam" id="PF03500">
    <property type="entry name" value="Cellsynth_D"/>
    <property type="match status" value="1"/>
</dbReference>
<dbReference type="GO" id="GO:0030244">
    <property type="term" value="P:cellulose biosynthetic process"/>
    <property type="evidence" value="ECO:0007669"/>
    <property type="project" value="InterPro"/>
</dbReference>
<name>A0A1Y1SIZ4_9GAMM</name>
<dbReference type="EMBL" id="AQQV01000001">
    <property type="protein sequence ID" value="ORE89627.1"/>
    <property type="molecule type" value="Genomic_DNA"/>
</dbReference>
<organism evidence="1 2">
    <name type="scientific">Oceanococcus atlanticus</name>
    <dbReference type="NCBI Taxonomy" id="1317117"/>
    <lineage>
        <taxon>Bacteria</taxon>
        <taxon>Pseudomonadati</taxon>
        <taxon>Pseudomonadota</taxon>
        <taxon>Gammaproteobacteria</taxon>
        <taxon>Chromatiales</taxon>
        <taxon>Oceanococcaceae</taxon>
        <taxon>Oceanococcus</taxon>
    </lineage>
</organism>
<dbReference type="Gene3D" id="3.30.70.2590">
    <property type="match status" value="1"/>
</dbReference>
<protein>
    <recommendedName>
        <fullName evidence="3">Cellulose synthase operon protein D</fullName>
    </recommendedName>
</protein>
<dbReference type="InterPro" id="IPR038470">
    <property type="entry name" value="Cellsynth_D_sf"/>
</dbReference>
<dbReference type="InterPro" id="IPR022798">
    <property type="entry name" value="BcsD_bac"/>
</dbReference>